<evidence type="ECO:0000256" key="7">
    <source>
        <dbReference type="ARBA" id="ARBA00023022"/>
    </source>
</evidence>
<reference evidence="10" key="2">
    <citation type="submission" date="2025-08" db="UniProtKB">
        <authorList>
            <consortium name="Ensembl"/>
        </authorList>
    </citation>
    <scope>IDENTIFICATION</scope>
    <source>
        <strain evidence="10">Thorbecke</strain>
    </source>
</reference>
<keyword evidence="11" id="KW-1185">Reference proteome</keyword>
<comment type="subcellular location">
    <subcellularLocation>
        <location evidence="1">Secreted</location>
    </subcellularLocation>
</comment>
<evidence type="ECO:0000256" key="3">
    <source>
        <dbReference type="ARBA" id="ARBA00022525"/>
    </source>
</evidence>
<dbReference type="GO" id="GO:0051673">
    <property type="term" value="P:disruption of plasma membrane integrity in another organism"/>
    <property type="evidence" value="ECO:0007669"/>
    <property type="project" value="TreeGrafter"/>
</dbReference>
<dbReference type="GO" id="GO:0071222">
    <property type="term" value="P:cellular response to lipopolysaccharide"/>
    <property type="evidence" value="ECO:0007669"/>
    <property type="project" value="TreeGrafter"/>
</dbReference>
<evidence type="ECO:0000313" key="10">
    <source>
        <dbReference type="Ensembl" id="ENSOCUP00000027402.1"/>
    </source>
</evidence>
<dbReference type="SUPFAM" id="SSF57392">
    <property type="entry name" value="Defensin-like"/>
    <property type="match status" value="1"/>
</dbReference>
<dbReference type="InterPro" id="IPR016327">
    <property type="entry name" value="Alpha-defensin"/>
</dbReference>
<organism evidence="10 11">
    <name type="scientific">Oryctolagus cuniculus</name>
    <name type="common">Rabbit</name>
    <dbReference type="NCBI Taxonomy" id="9986"/>
    <lineage>
        <taxon>Eukaryota</taxon>
        <taxon>Metazoa</taxon>
        <taxon>Chordata</taxon>
        <taxon>Craniata</taxon>
        <taxon>Vertebrata</taxon>
        <taxon>Euteleostomi</taxon>
        <taxon>Mammalia</taxon>
        <taxon>Eutheria</taxon>
        <taxon>Euarchontoglires</taxon>
        <taxon>Glires</taxon>
        <taxon>Lagomorpha</taxon>
        <taxon>Leporidae</taxon>
        <taxon>Oryctolagus</taxon>
    </lineage>
</organism>
<keyword evidence="7" id="KW-0044">Antibiotic</keyword>
<proteinExistence type="inferred from homology"/>
<dbReference type="PANTHER" id="PTHR11876:SF28">
    <property type="entry name" value="ALPHA-DEFENSIN 1"/>
    <property type="match status" value="1"/>
</dbReference>
<dbReference type="InterPro" id="IPR006081">
    <property type="entry name" value="Alpha-defensin_C"/>
</dbReference>
<evidence type="ECO:0000256" key="5">
    <source>
        <dbReference type="ARBA" id="ARBA00022729"/>
    </source>
</evidence>
<dbReference type="Pfam" id="PF00323">
    <property type="entry name" value="Defensin_1"/>
    <property type="match status" value="1"/>
</dbReference>
<name>A0A5F9C175_RABIT</name>
<dbReference type="InterPro" id="IPR002366">
    <property type="entry name" value="Alpha-defensin_N"/>
</dbReference>
<dbReference type="GO" id="GO:0050829">
    <property type="term" value="P:defense response to Gram-negative bacterium"/>
    <property type="evidence" value="ECO:0007669"/>
    <property type="project" value="TreeGrafter"/>
</dbReference>
<keyword evidence="8" id="KW-1015">Disulfide bond</keyword>
<evidence type="ECO:0000256" key="2">
    <source>
        <dbReference type="ARBA" id="ARBA00006519"/>
    </source>
</evidence>
<dbReference type="GO" id="GO:0002227">
    <property type="term" value="P:innate immune response in mucosa"/>
    <property type="evidence" value="ECO:0007669"/>
    <property type="project" value="TreeGrafter"/>
</dbReference>
<dbReference type="Pfam" id="PF00879">
    <property type="entry name" value="Defensin_propep"/>
    <property type="match status" value="1"/>
</dbReference>
<evidence type="ECO:0000313" key="11">
    <source>
        <dbReference type="Proteomes" id="UP000001811"/>
    </source>
</evidence>
<dbReference type="InterPro" id="IPR006080">
    <property type="entry name" value="Beta/alpha-defensin_C"/>
</dbReference>
<dbReference type="GO" id="GO:0005615">
    <property type="term" value="C:extracellular space"/>
    <property type="evidence" value="ECO:0007669"/>
    <property type="project" value="InterPro"/>
</dbReference>
<accession>A0A5F9C175</accession>
<comment type="similarity">
    <text evidence="2">Belongs to the alpha-defensin family.</text>
</comment>
<dbReference type="PROSITE" id="PS00269">
    <property type="entry name" value="DEFENSIN"/>
    <property type="match status" value="1"/>
</dbReference>
<dbReference type="SMART" id="SM00048">
    <property type="entry name" value="DEFSN"/>
    <property type="match status" value="1"/>
</dbReference>
<dbReference type="SMART" id="SM01418">
    <property type="entry name" value="Defensin_propep"/>
    <property type="match status" value="1"/>
</dbReference>
<keyword evidence="6" id="KW-0211">Defensin</keyword>
<evidence type="ECO:0000256" key="4">
    <source>
        <dbReference type="ARBA" id="ARBA00022529"/>
    </source>
</evidence>
<keyword evidence="5" id="KW-0732">Signal</keyword>
<dbReference type="Proteomes" id="UP000001811">
    <property type="component" value="Unplaced"/>
</dbReference>
<evidence type="ECO:0000259" key="9">
    <source>
        <dbReference type="PROSITE" id="PS00269"/>
    </source>
</evidence>
<reference evidence="10 11" key="1">
    <citation type="journal article" date="2011" name="Nature">
        <title>A high-resolution map of human evolutionary constraint using 29 mammals.</title>
        <authorList>
            <person name="Lindblad-Toh K."/>
            <person name="Garber M."/>
            <person name="Zuk O."/>
            <person name="Lin M.F."/>
            <person name="Parker B.J."/>
            <person name="Washietl S."/>
            <person name="Kheradpour P."/>
            <person name="Ernst J."/>
            <person name="Jordan G."/>
            <person name="Mauceli E."/>
            <person name="Ward L.D."/>
            <person name="Lowe C.B."/>
            <person name="Holloway A.K."/>
            <person name="Clamp M."/>
            <person name="Gnerre S."/>
            <person name="Alfoldi J."/>
            <person name="Beal K."/>
            <person name="Chang J."/>
            <person name="Clawson H."/>
            <person name="Cuff J."/>
            <person name="Di Palma F."/>
            <person name="Fitzgerald S."/>
            <person name="Flicek P."/>
            <person name="Guttman M."/>
            <person name="Hubisz M.J."/>
            <person name="Jaffe D.B."/>
            <person name="Jungreis I."/>
            <person name="Kent W.J."/>
            <person name="Kostka D."/>
            <person name="Lara M."/>
            <person name="Martins A.L."/>
            <person name="Massingham T."/>
            <person name="Moltke I."/>
            <person name="Raney B.J."/>
            <person name="Rasmussen M.D."/>
            <person name="Robinson J."/>
            <person name="Stark A."/>
            <person name="Vilella A.J."/>
            <person name="Wen J."/>
            <person name="Xie X."/>
            <person name="Zody M.C."/>
            <person name="Baldwin J."/>
            <person name="Bloom T."/>
            <person name="Chin C.W."/>
            <person name="Heiman D."/>
            <person name="Nicol R."/>
            <person name="Nusbaum C."/>
            <person name="Young S."/>
            <person name="Wilkinson J."/>
            <person name="Worley K.C."/>
            <person name="Kovar C.L."/>
            <person name="Muzny D.M."/>
            <person name="Gibbs R.A."/>
            <person name="Cree A."/>
            <person name="Dihn H.H."/>
            <person name="Fowler G."/>
            <person name="Jhangiani S."/>
            <person name="Joshi V."/>
            <person name="Lee S."/>
            <person name="Lewis L.R."/>
            <person name="Nazareth L.V."/>
            <person name="Okwuonu G."/>
            <person name="Santibanez J."/>
            <person name="Warren W.C."/>
            <person name="Mardis E.R."/>
            <person name="Weinstock G.M."/>
            <person name="Wilson R.K."/>
            <person name="Delehaunty K."/>
            <person name="Dooling D."/>
            <person name="Fronik C."/>
            <person name="Fulton L."/>
            <person name="Fulton B."/>
            <person name="Graves T."/>
            <person name="Minx P."/>
            <person name="Sodergren E."/>
            <person name="Birney E."/>
            <person name="Margulies E.H."/>
            <person name="Herrero J."/>
            <person name="Green E.D."/>
            <person name="Haussler D."/>
            <person name="Siepel A."/>
            <person name="Goldman N."/>
            <person name="Pollard K.S."/>
            <person name="Pedersen J.S."/>
            <person name="Lander E.S."/>
            <person name="Kellis M."/>
        </authorList>
    </citation>
    <scope>NUCLEOTIDE SEQUENCE [LARGE SCALE GENOMIC DNA]</scope>
    <source>
        <strain evidence="11">Thorbecke</strain>
    </source>
</reference>
<dbReference type="Ensembl" id="ENSOCUT00000036752.1">
    <property type="protein sequence ID" value="ENSOCUP00000027402.1"/>
    <property type="gene ID" value="ENSOCUG00000021307.2"/>
</dbReference>
<dbReference type="AlphaFoldDB" id="A0A5F9C175"/>
<evidence type="ECO:0000256" key="1">
    <source>
        <dbReference type="ARBA" id="ARBA00004613"/>
    </source>
</evidence>
<sequence>MCVGAVGPEGLGQRTAACLSAHPTQPLHLCLPAMRTLALLAAILLVALQAQAEHVSVSIDEVVDQQPPQAEDQDVAIYVKEHESSALEALGVKAGVVCACRRALCLPLERRAGFCRIRGRIHPLCCRR</sequence>
<keyword evidence="3" id="KW-0964">Secreted</keyword>
<dbReference type="GO" id="GO:0019731">
    <property type="term" value="P:antibacterial humoral response"/>
    <property type="evidence" value="ECO:0007669"/>
    <property type="project" value="TreeGrafter"/>
</dbReference>
<keyword evidence="4" id="KW-0929">Antimicrobial</keyword>
<feature type="domain" description="Mammalian defensins" evidence="9">
    <location>
        <begin position="98"/>
        <end position="126"/>
    </location>
</feature>
<evidence type="ECO:0000256" key="6">
    <source>
        <dbReference type="ARBA" id="ARBA00022940"/>
    </source>
</evidence>
<evidence type="ECO:0000256" key="8">
    <source>
        <dbReference type="ARBA" id="ARBA00023157"/>
    </source>
</evidence>
<reference evidence="10" key="3">
    <citation type="submission" date="2025-09" db="UniProtKB">
        <authorList>
            <consortium name="Ensembl"/>
        </authorList>
    </citation>
    <scope>IDENTIFICATION</scope>
    <source>
        <strain evidence="10">Thorbecke</strain>
    </source>
</reference>
<dbReference type="GO" id="GO:0050830">
    <property type="term" value="P:defense response to Gram-positive bacterium"/>
    <property type="evidence" value="ECO:0007669"/>
    <property type="project" value="TreeGrafter"/>
</dbReference>
<dbReference type="Bgee" id="ENSOCUG00000021307">
    <property type="expression patterns" value="Expressed in lung and 18 other cell types or tissues"/>
</dbReference>
<dbReference type="GO" id="GO:0031012">
    <property type="term" value="C:extracellular matrix"/>
    <property type="evidence" value="ECO:0007669"/>
    <property type="project" value="TreeGrafter"/>
</dbReference>
<dbReference type="GeneTree" id="ENSGT00940000153268"/>
<gene>
    <name evidence="10" type="primary">MCP2</name>
</gene>
<dbReference type="PANTHER" id="PTHR11876">
    <property type="entry name" value="ALPHA-DEFENSIN 1"/>
    <property type="match status" value="1"/>
</dbReference>
<protein>
    <submittedName>
        <fullName evidence="10">Macrophage cationic peptide 1</fullName>
    </submittedName>
</protein>
<dbReference type="GO" id="GO:0061844">
    <property type="term" value="P:antimicrobial humoral immune response mediated by antimicrobial peptide"/>
    <property type="evidence" value="ECO:0007669"/>
    <property type="project" value="TreeGrafter"/>
</dbReference>